<dbReference type="InterPro" id="IPR036388">
    <property type="entry name" value="WH-like_DNA-bd_sf"/>
</dbReference>
<feature type="domain" description="AAA+ ATPase" evidence="1">
    <location>
        <begin position="277"/>
        <end position="412"/>
    </location>
</feature>
<evidence type="ECO:0000259" key="1">
    <source>
        <dbReference type="SMART" id="SM00382"/>
    </source>
</evidence>
<dbReference type="GO" id="GO:0043531">
    <property type="term" value="F:ADP binding"/>
    <property type="evidence" value="ECO:0007669"/>
    <property type="project" value="InterPro"/>
</dbReference>
<dbReference type="InterPro" id="IPR002182">
    <property type="entry name" value="NB-ARC"/>
</dbReference>
<dbReference type="Gene3D" id="1.10.10.10">
    <property type="entry name" value="Winged helix-like DNA-binding domain superfamily/Winged helix DNA-binding domain"/>
    <property type="match status" value="1"/>
</dbReference>
<dbReference type="RefSeq" id="WP_014139815.1">
    <property type="nucleotide sequence ID" value="NC_016109.1"/>
</dbReference>
<dbReference type="PANTHER" id="PTHR47691:SF3">
    <property type="entry name" value="HTH-TYPE TRANSCRIPTIONAL REGULATOR RV0890C-RELATED"/>
    <property type="match status" value="1"/>
</dbReference>
<dbReference type="SMART" id="SM00382">
    <property type="entry name" value="AAA"/>
    <property type="match status" value="1"/>
</dbReference>
<dbReference type="Gene3D" id="1.25.40.10">
    <property type="entry name" value="Tetratricopeptide repeat domain"/>
    <property type="match status" value="1"/>
</dbReference>
<dbReference type="PANTHER" id="PTHR47691">
    <property type="entry name" value="REGULATOR-RELATED"/>
    <property type="match status" value="1"/>
</dbReference>
<protein>
    <recommendedName>
        <fullName evidence="1">AAA+ ATPase domain-containing protein</fullName>
    </recommendedName>
</protein>
<dbReference type="EMBL" id="AP010968">
    <property type="protein sequence ID" value="BAJ32519.1"/>
    <property type="molecule type" value="Genomic_DNA"/>
</dbReference>
<dbReference type="InterPro" id="IPR011990">
    <property type="entry name" value="TPR-like_helical_dom_sf"/>
</dbReference>
<accession>E4N2Y5</accession>
<name>E4N2Y5_KITSK</name>
<dbReference type="InterPro" id="IPR016032">
    <property type="entry name" value="Sig_transdc_resp-reg_C-effctor"/>
</dbReference>
<dbReference type="InterPro" id="IPR027417">
    <property type="entry name" value="P-loop_NTPase"/>
</dbReference>
<dbReference type="STRING" id="452652.KSE_67610"/>
<dbReference type="Proteomes" id="UP000007076">
    <property type="component" value="Chromosome"/>
</dbReference>
<organism evidence="2 3">
    <name type="scientific">Kitasatospora setae (strain ATCC 33774 / DSM 43861 / JCM 3304 / KCC A-0304 / NBRC 14216 / KM-6054)</name>
    <name type="common">Streptomyces setae</name>
    <dbReference type="NCBI Taxonomy" id="452652"/>
    <lineage>
        <taxon>Bacteria</taxon>
        <taxon>Bacillati</taxon>
        <taxon>Actinomycetota</taxon>
        <taxon>Actinomycetes</taxon>
        <taxon>Kitasatosporales</taxon>
        <taxon>Streptomycetaceae</taxon>
        <taxon>Kitasatospora</taxon>
    </lineage>
</organism>
<dbReference type="KEGG" id="ksk:KSE_67610"/>
<evidence type="ECO:0000313" key="2">
    <source>
        <dbReference type="EMBL" id="BAJ32519.1"/>
    </source>
</evidence>
<evidence type="ECO:0000313" key="3">
    <source>
        <dbReference type="Proteomes" id="UP000007076"/>
    </source>
</evidence>
<dbReference type="SUPFAM" id="SSF48452">
    <property type="entry name" value="TPR-like"/>
    <property type="match status" value="1"/>
</dbReference>
<dbReference type="InterPro" id="IPR003593">
    <property type="entry name" value="AAA+_ATPase"/>
</dbReference>
<dbReference type="Gene3D" id="3.40.50.300">
    <property type="entry name" value="P-loop containing nucleotide triphosphate hydrolases"/>
    <property type="match status" value="1"/>
</dbReference>
<dbReference type="SUPFAM" id="SSF52540">
    <property type="entry name" value="P-loop containing nucleoside triphosphate hydrolases"/>
    <property type="match status" value="1"/>
</dbReference>
<dbReference type="eggNOG" id="COG3629">
    <property type="taxonomic scope" value="Bacteria"/>
</dbReference>
<dbReference type="AlphaFoldDB" id="E4N2Y5"/>
<dbReference type="Pfam" id="PF00931">
    <property type="entry name" value="NB-ARC"/>
    <property type="match status" value="1"/>
</dbReference>
<dbReference type="SUPFAM" id="SSF46894">
    <property type="entry name" value="C-terminal effector domain of the bipartite response regulators"/>
    <property type="match status" value="1"/>
</dbReference>
<dbReference type="eggNOG" id="COG3903">
    <property type="taxonomic scope" value="Bacteria"/>
</dbReference>
<dbReference type="GO" id="GO:0003677">
    <property type="term" value="F:DNA binding"/>
    <property type="evidence" value="ECO:0007669"/>
    <property type="project" value="InterPro"/>
</dbReference>
<sequence length="923" mass="102089">MDGRVLGVVNLEVPGRKRIFGPTKPAALFGLLVTSTDLRCSRKEVFGFLWPERPDYSRQLVERAMSDLRKVLGEEHLPQTGSGFCVLRVPRESVDYLRFLDALERAERLPWPEQVEVLSRALAEFSDEEPLRGIPGKAFAALRLKLGAARLAAVRRQLEAAWQAQDWKLLGGEAERWYRSLPDEDWPFHYYLLARGRELPPMELEKIVKQWTGRFGTPGTALQRVIDWVRGEVPSPSIAGSAQGPNQLPAPGRRVLGRSDLIRSTVELVLARQAAGRGTVIVISGMAGIGKTTLALELAGRLRDRFSDGALYAELRGFAGEATPPADPEHVLDRFLPELPPYTRAATAEDKAAALRSALAHRSVLMVLDDARDARQVVPLLPGVGISTVIVTSRSKLRDLRAKHEVQFCQIEGLDEESAMALLQEPIDPRNRAAHTQPLADLVKSCAGHPLALTVIAGRLEERSLGAVVELARQLKEERRTMEVLCDPQGDLSFEPALNLSVRALSEEARRLLWQLAIHPGPSIGWGAVMDLGLAGESIRADRALEELAAANLVELRDDRYRLHDLVRNFARYRIQPLPPGPCRELEEATVRQVLEHQLQNVRACDRLLDAGRTLPVGEPDEVTVAEPGGQDRAMELLDTEYDTVRGCIGLAIARGAERYVWLLPMVLVAYQWRRHHLTAALEGLGAAREAVERFEGATPVDRAMVYRMLAGTHWRRAEYEIAVGPLNRAVRLSSGDDSAVGRLSRARSLHALALTLRKLAVATDDQECWARAEAHHLTALGLYRELADPVGEAAALGGIGTIHLDRGELDEALAVCREARLVVEPTSDQGGLADVLYTLAKVHLVRGERPVALPLFEEAGGIYRRQEHWPNEAKVLWTYADALVAAGRREEAVAVLERVVVLREHMGGEGVPEARRRIEPLR</sequence>
<dbReference type="GO" id="GO:0006355">
    <property type="term" value="P:regulation of DNA-templated transcription"/>
    <property type="evidence" value="ECO:0007669"/>
    <property type="project" value="InterPro"/>
</dbReference>
<reference evidence="2 3" key="1">
    <citation type="journal article" date="2010" name="DNA Res.">
        <title>Genome sequence of Kitasatospora setae NBRC 14216T: an evolutionary snapshot of the family Streptomycetaceae.</title>
        <authorList>
            <person name="Ichikawa N."/>
            <person name="Oguchi A."/>
            <person name="Ikeda H."/>
            <person name="Ishikawa J."/>
            <person name="Kitani S."/>
            <person name="Watanabe Y."/>
            <person name="Nakamura S."/>
            <person name="Katano Y."/>
            <person name="Kishi E."/>
            <person name="Sasagawa M."/>
            <person name="Ankai A."/>
            <person name="Fukui S."/>
            <person name="Hashimoto Y."/>
            <person name="Kamata S."/>
            <person name="Otoguro M."/>
            <person name="Tanikawa S."/>
            <person name="Nihira T."/>
            <person name="Horinouchi S."/>
            <person name="Ohnishi Y."/>
            <person name="Hayakawa M."/>
            <person name="Kuzuyama T."/>
            <person name="Arisawa A."/>
            <person name="Nomoto F."/>
            <person name="Miura H."/>
            <person name="Takahashi Y."/>
            <person name="Fujita N."/>
        </authorList>
    </citation>
    <scope>NUCLEOTIDE SEQUENCE [LARGE SCALE GENOMIC DNA]</scope>
    <source>
        <strain evidence="3">ATCC 33774 / DSM 43861 / JCM 3304 / KCC A-0304 / NBRC 14216 / KM-6054</strain>
    </source>
</reference>
<proteinExistence type="predicted"/>
<keyword evidence="3" id="KW-1185">Reference proteome</keyword>
<dbReference type="PRINTS" id="PR00364">
    <property type="entry name" value="DISEASERSIST"/>
</dbReference>
<dbReference type="PATRIC" id="fig|452652.3.peg.6783"/>
<gene>
    <name evidence="2" type="ordered locus">KSE_67610</name>
</gene>
<dbReference type="HOGENOM" id="CLU_004665_2_0_11"/>